<feature type="signal peptide" evidence="1">
    <location>
        <begin position="1"/>
        <end position="30"/>
    </location>
</feature>
<reference evidence="3" key="1">
    <citation type="submission" date="2023-07" db="EMBL/GenBank/DDBJ databases">
        <title>Genome content predicts the carbon catabolic preferences of heterotrophic bacteria.</title>
        <authorList>
            <person name="Gralka M."/>
        </authorList>
    </citation>
    <scope>NUCLEOTIDE SEQUENCE</scope>
    <source>
        <strain evidence="3">I3M17_2</strain>
    </source>
</reference>
<dbReference type="Proteomes" id="UP001169760">
    <property type="component" value="Unassembled WGS sequence"/>
</dbReference>
<feature type="domain" description="Photosynthesis system II assembly factor Ycf48/Hcf136-like" evidence="2">
    <location>
        <begin position="399"/>
        <end position="626"/>
    </location>
</feature>
<dbReference type="RefSeq" id="WP_303492058.1">
    <property type="nucleotide sequence ID" value="NZ_JAUOPB010000004.1"/>
</dbReference>
<dbReference type="SUPFAM" id="SSF110296">
    <property type="entry name" value="Oligoxyloglucan reducing end-specific cellobiohydrolase"/>
    <property type="match status" value="2"/>
</dbReference>
<dbReference type="InterPro" id="IPR028203">
    <property type="entry name" value="PSII_CF48-like_dom"/>
</dbReference>
<sequence>MKTRHPKRKLALLIAALCLGCEKSPPQATAAQHASPLPSPAFHVVNPNLYASLVSNDGTTLLTAGTDGIIKYSRDGQLWHNANTSNTQHAIFDLQQNSHTGTLIAVGDLGTILRSTDKGKHWAKQTSDTTRPITRLTYSRFAKTWLAVGAEGTALKSVDDGISWQKIDGLTLQALQKVQSIDATKTWLIAAEQNLWLSTDQGLHWHTAPIANNLSVTSITSFSSKSITLATTSSGELLLQTNNDWLKKPISQGKYISALAHNNSTLVAASSDGWVFTSENLGDTWLGRKLNDNYIATIIWHPTANKFVLAGSGATLFVSDANGLDWQNIPTALTDDFETLIPLENNNTVTALGIGSQTATISLQDNSVRHTQQSLRGFVHSINWLPSGRVITSGAEGWLKKSDSFGKNWEQVLASTSNSDYLFSIKYLPQSKTLLAGGPPGVVFRSEDNGDTWKKVLEAEEASDGHFHTLITDPKREIVVALASPGRVRYSLDTGKTWQFTNADTSSHLYNGEANPETGTILAVGQNSIVQRSQDGGLWQKTELLGGESLQAITFNPYTNTWFIGGEGGALWRSIDDAKTWQRLDSKTLRYIYNLAALKNNILLATGNKGLILRSDDNGDSWHNVPSGVEENLRAPLEANNTIYISGRNGSIITSNDGGKSWQIEASHTAESLRVMAASPDGNHIIAAGRRIVVMDEK</sequence>
<dbReference type="EMBL" id="JAUOPB010000004">
    <property type="protein sequence ID" value="MDO6422185.1"/>
    <property type="molecule type" value="Genomic_DNA"/>
</dbReference>
<feature type="chain" id="PRO_5044015311" evidence="1">
    <location>
        <begin position="31"/>
        <end position="698"/>
    </location>
</feature>
<dbReference type="PANTHER" id="PTHR12106:SF27">
    <property type="entry name" value="SORTILIN-RELATED RECEPTOR"/>
    <property type="match status" value="1"/>
</dbReference>
<organism evidence="3 4">
    <name type="scientific">Saccharophagus degradans</name>
    <dbReference type="NCBI Taxonomy" id="86304"/>
    <lineage>
        <taxon>Bacteria</taxon>
        <taxon>Pseudomonadati</taxon>
        <taxon>Pseudomonadota</taxon>
        <taxon>Gammaproteobacteria</taxon>
        <taxon>Cellvibrionales</taxon>
        <taxon>Cellvibrionaceae</taxon>
        <taxon>Saccharophagus</taxon>
    </lineage>
</organism>
<protein>
    <submittedName>
        <fullName evidence="3">YCF48-related protein</fullName>
    </submittedName>
</protein>
<dbReference type="GO" id="GO:0006892">
    <property type="term" value="P:post-Golgi vesicle-mediated transport"/>
    <property type="evidence" value="ECO:0007669"/>
    <property type="project" value="TreeGrafter"/>
</dbReference>
<keyword evidence="1" id="KW-0732">Signal</keyword>
<dbReference type="Gene3D" id="2.130.10.10">
    <property type="entry name" value="YVTN repeat-like/Quinoprotein amine dehydrogenase"/>
    <property type="match status" value="4"/>
</dbReference>
<dbReference type="Pfam" id="PF14870">
    <property type="entry name" value="PSII_BNR"/>
    <property type="match status" value="2"/>
</dbReference>
<evidence type="ECO:0000256" key="1">
    <source>
        <dbReference type="SAM" id="SignalP"/>
    </source>
</evidence>
<accession>A0AAW7X3S0</accession>
<proteinExistence type="predicted"/>
<comment type="caution">
    <text evidence="3">The sequence shown here is derived from an EMBL/GenBank/DDBJ whole genome shotgun (WGS) entry which is preliminary data.</text>
</comment>
<evidence type="ECO:0000313" key="4">
    <source>
        <dbReference type="Proteomes" id="UP001169760"/>
    </source>
</evidence>
<evidence type="ECO:0000313" key="3">
    <source>
        <dbReference type="EMBL" id="MDO6422185.1"/>
    </source>
</evidence>
<dbReference type="InterPro" id="IPR050310">
    <property type="entry name" value="VPS10-sortilin"/>
</dbReference>
<dbReference type="CDD" id="cd15482">
    <property type="entry name" value="Sialidase_non-viral"/>
    <property type="match status" value="1"/>
</dbReference>
<dbReference type="PANTHER" id="PTHR12106">
    <property type="entry name" value="SORTILIN RELATED"/>
    <property type="match status" value="1"/>
</dbReference>
<gene>
    <name evidence="3" type="ORF">Q4521_06850</name>
</gene>
<dbReference type="InterPro" id="IPR015943">
    <property type="entry name" value="WD40/YVTN_repeat-like_dom_sf"/>
</dbReference>
<feature type="domain" description="Photosynthesis system II assembly factor Ycf48/Hcf136-like" evidence="2">
    <location>
        <begin position="67"/>
        <end position="236"/>
    </location>
</feature>
<name>A0AAW7X3S0_9GAMM</name>
<evidence type="ECO:0000259" key="2">
    <source>
        <dbReference type="Pfam" id="PF14870"/>
    </source>
</evidence>
<dbReference type="GO" id="GO:0016020">
    <property type="term" value="C:membrane"/>
    <property type="evidence" value="ECO:0007669"/>
    <property type="project" value="TreeGrafter"/>
</dbReference>
<dbReference type="AlphaFoldDB" id="A0AAW7X3S0"/>